<dbReference type="RefSeq" id="WP_120147780.1">
    <property type="nucleotide sequence ID" value="NZ_QZVT01000002.1"/>
</dbReference>
<keyword evidence="2" id="KW-1185">Reference proteome</keyword>
<dbReference type="Proteomes" id="UP000272560">
    <property type="component" value="Unassembled WGS sequence"/>
</dbReference>
<reference evidence="1 2" key="1">
    <citation type="submission" date="2018-09" db="EMBL/GenBank/DDBJ databases">
        <title>Novel species of Arthrobacter.</title>
        <authorList>
            <person name="Liu Q."/>
            <person name="Xin Y.-H."/>
        </authorList>
    </citation>
    <scope>NUCLEOTIDE SEQUENCE [LARGE SCALE GENOMIC DNA]</scope>
    <source>
        <strain evidence="1 2">Hz2</strain>
    </source>
</reference>
<accession>A0A3A5MDS3</accession>
<proteinExistence type="predicted"/>
<organism evidence="1 2">
    <name type="scientific">Arthrobacter cheniae</name>
    <dbReference type="NCBI Taxonomy" id="1258888"/>
    <lineage>
        <taxon>Bacteria</taxon>
        <taxon>Bacillati</taxon>
        <taxon>Actinomycetota</taxon>
        <taxon>Actinomycetes</taxon>
        <taxon>Micrococcales</taxon>
        <taxon>Micrococcaceae</taxon>
        <taxon>Arthrobacter</taxon>
    </lineage>
</organism>
<evidence type="ECO:0000313" key="1">
    <source>
        <dbReference type="EMBL" id="RJT81960.1"/>
    </source>
</evidence>
<gene>
    <name evidence="1" type="ORF">D6T63_04220</name>
</gene>
<dbReference type="EMBL" id="QZVT01000002">
    <property type="protein sequence ID" value="RJT81960.1"/>
    <property type="molecule type" value="Genomic_DNA"/>
</dbReference>
<protein>
    <submittedName>
        <fullName evidence="1">Uncharacterized protein</fullName>
    </submittedName>
</protein>
<evidence type="ECO:0000313" key="2">
    <source>
        <dbReference type="Proteomes" id="UP000272560"/>
    </source>
</evidence>
<sequence length="272" mass="29352">MSVSRTLPLTVRQLLKAADAHKVTIPVQIRKELDRRMGLINAAAELNFTGKSVPEAVNDSLEAGTDPFTDQGIQEAIVMEKLRQMSGTEALTEVARTRLYTVVADNLDEIVEAFKPVYDEAGQRLSAAHAVLIAGGMDDLDDERILKAGIEVARANTEAREALHTLQALDSAINMLLSIIGRLDGTPVGSTVRRLHTGDTPADDIRMLGKNLTHWAGVSAGHTVSLAGPTETNKRREHAYAMQEGIEAGQALQARRAVTAFHHGAQAAQLLK</sequence>
<dbReference type="AlphaFoldDB" id="A0A3A5MDS3"/>
<comment type="caution">
    <text evidence="1">The sequence shown here is derived from an EMBL/GenBank/DDBJ whole genome shotgun (WGS) entry which is preliminary data.</text>
</comment>
<name>A0A3A5MDS3_9MICC</name>